<feature type="chain" id="PRO_5021699530" evidence="6">
    <location>
        <begin position="22"/>
        <end position="139"/>
    </location>
</feature>
<dbReference type="GO" id="GO:0046872">
    <property type="term" value="F:metal ion binding"/>
    <property type="evidence" value="ECO:0007669"/>
    <property type="project" value="UniProtKB-KW"/>
</dbReference>
<dbReference type="SUPFAM" id="SSF46626">
    <property type="entry name" value="Cytochrome c"/>
    <property type="match status" value="1"/>
</dbReference>
<dbReference type="PROSITE" id="PS51007">
    <property type="entry name" value="CYTC"/>
    <property type="match status" value="1"/>
</dbReference>
<evidence type="ECO:0000256" key="1">
    <source>
        <dbReference type="ARBA" id="ARBA00022617"/>
    </source>
</evidence>
<feature type="domain" description="Cytochrome c" evidence="7">
    <location>
        <begin position="24"/>
        <end position="122"/>
    </location>
</feature>
<keyword evidence="6" id="KW-0732">Signal</keyword>
<dbReference type="PANTHER" id="PTHR35008:SF4">
    <property type="entry name" value="BLL4482 PROTEIN"/>
    <property type="match status" value="1"/>
</dbReference>
<dbReference type="GO" id="GO:0009055">
    <property type="term" value="F:electron transfer activity"/>
    <property type="evidence" value="ECO:0007669"/>
    <property type="project" value="InterPro"/>
</dbReference>
<dbReference type="GO" id="GO:0020037">
    <property type="term" value="F:heme binding"/>
    <property type="evidence" value="ECO:0007669"/>
    <property type="project" value="InterPro"/>
</dbReference>
<dbReference type="EMBL" id="VFSV01000002">
    <property type="protein sequence ID" value="TRD23190.1"/>
    <property type="molecule type" value="Genomic_DNA"/>
</dbReference>
<sequence>MIKSAISFAALAMSFAGAVMASEAALERGASIYAEACASCHGADLSGEPDWQQRGADGRLPAPPHDETGHTWHHPDPILMAIIVHGTAAVVGGGYESNMPGFGEKYSDEELWDVLSWIKSQWPEDIRARQAEITQQAAP</sequence>
<proteinExistence type="predicted"/>
<organism evidence="8 9">
    <name type="scientific">Palleronia caenipelagi</name>
    <dbReference type="NCBI Taxonomy" id="2489174"/>
    <lineage>
        <taxon>Bacteria</taxon>
        <taxon>Pseudomonadati</taxon>
        <taxon>Pseudomonadota</taxon>
        <taxon>Alphaproteobacteria</taxon>
        <taxon>Rhodobacterales</taxon>
        <taxon>Roseobacteraceae</taxon>
        <taxon>Palleronia</taxon>
    </lineage>
</organism>
<gene>
    <name evidence="8" type="ORF">FEV53_01125</name>
</gene>
<dbReference type="Pfam" id="PF00034">
    <property type="entry name" value="Cytochrom_C"/>
    <property type="match status" value="1"/>
</dbReference>
<dbReference type="AlphaFoldDB" id="A0A547Q9Z6"/>
<feature type="region of interest" description="Disordered" evidence="5">
    <location>
        <begin position="48"/>
        <end position="72"/>
    </location>
</feature>
<evidence type="ECO:0000256" key="5">
    <source>
        <dbReference type="SAM" id="MobiDB-lite"/>
    </source>
</evidence>
<dbReference type="Gene3D" id="1.10.760.10">
    <property type="entry name" value="Cytochrome c-like domain"/>
    <property type="match status" value="1"/>
</dbReference>
<dbReference type="OrthoDB" id="9811281at2"/>
<evidence type="ECO:0000256" key="6">
    <source>
        <dbReference type="SAM" id="SignalP"/>
    </source>
</evidence>
<evidence type="ECO:0000259" key="7">
    <source>
        <dbReference type="PROSITE" id="PS51007"/>
    </source>
</evidence>
<dbReference type="InterPro" id="IPR036909">
    <property type="entry name" value="Cyt_c-like_dom_sf"/>
</dbReference>
<dbReference type="InterPro" id="IPR051459">
    <property type="entry name" value="Cytochrome_c-type_DH"/>
</dbReference>
<evidence type="ECO:0000256" key="2">
    <source>
        <dbReference type="ARBA" id="ARBA00022723"/>
    </source>
</evidence>
<dbReference type="RefSeq" id="WP_142832980.1">
    <property type="nucleotide sequence ID" value="NZ_VFSV01000002.1"/>
</dbReference>
<protein>
    <submittedName>
        <fullName evidence="8">Cytochrome c</fullName>
    </submittedName>
</protein>
<comment type="caution">
    <text evidence="8">The sequence shown here is derived from an EMBL/GenBank/DDBJ whole genome shotgun (WGS) entry which is preliminary data.</text>
</comment>
<dbReference type="Proteomes" id="UP000318590">
    <property type="component" value="Unassembled WGS sequence"/>
</dbReference>
<dbReference type="InterPro" id="IPR009056">
    <property type="entry name" value="Cyt_c-like_dom"/>
</dbReference>
<evidence type="ECO:0000313" key="8">
    <source>
        <dbReference type="EMBL" id="TRD23190.1"/>
    </source>
</evidence>
<reference evidence="8 9" key="1">
    <citation type="submission" date="2019-06" db="EMBL/GenBank/DDBJ databases">
        <title>Paenimaribius caenipelagi gen. nov., sp. nov., isolated from a tidal flat.</title>
        <authorList>
            <person name="Yoon J.-H."/>
        </authorList>
    </citation>
    <scope>NUCLEOTIDE SEQUENCE [LARGE SCALE GENOMIC DNA]</scope>
    <source>
        <strain evidence="8 9">JBTF-M29</strain>
    </source>
</reference>
<keyword evidence="2 4" id="KW-0479">Metal-binding</keyword>
<name>A0A547Q9Z6_9RHOB</name>
<keyword evidence="3 4" id="KW-0408">Iron</keyword>
<keyword evidence="9" id="KW-1185">Reference proteome</keyword>
<evidence type="ECO:0000256" key="3">
    <source>
        <dbReference type="ARBA" id="ARBA00023004"/>
    </source>
</evidence>
<feature type="signal peptide" evidence="6">
    <location>
        <begin position="1"/>
        <end position="21"/>
    </location>
</feature>
<evidence type="ECO:0000256" key="4">
    <source>
        <dbReference type="PROSITE-ProRule" id="PRU00433"/>
    </source>
</evidence>
<evidence type="ECO:0000313" key="9">
    <source>
        <dbReference type="Proteomes" id="UP000318590"/>
    </source>
</evidence>
<accession>A0A547Q9Z6</accession>
<dbReference type="PANTHER" id="PTHR35008">
    <property type="entry name" value="BLL4482 PROTEIN-RELATED"/>
    <property type="match status" value="1"/>
</dbReference>
<keyword evidence="1 4" id="KW-0349">Heme</keyword>